<dbReference type="Pfam" id="PF00589">
    <property type="entry name" value="Phage_integrase"/>
    <property type="match status" value="1"/>
</dbReference>
<dbReference type="EMBL" id="JBHULU010000021">
    <property type="protein sequence ID" value="MFD2515397.1"/>
    <property type="molecule type" value="Genomic_DNA"/>
</dbReference>
<keyword evidence="6" id="KW-1185">Reference proteome</keyword>
<reference evidence="6" key="1">
    <citation type="journal article" date="2019" name="Int. J. Syst. Evol. Microbiol.">
        <title>The Global Catalogue of Microorganisms (GCM) 10K type strain sequencing project: providing services to taxonomists for standard genome sequencing and annotation.</title>
        <authorList>
            <consortium name="The Broad Institute Genomics Platform"/>
            <consortium name="The Broad Institute Genome Sequencing Center for Infectious Disease"/>
            <person name="Wu L."/>
            <person name="Ma J."/>
        </authorList>
    </citation>
    <scope>NUCLEOTIDE SEQUENCE [LARGE SCALE GENOMIC DNA]</scope>
    <source>
        <strain evidence="6">KCTC 42498</strain>
    </source>
</reference>
<organism evidence="5 6">
    <name type="scientific">Pontibacter locisalis</name>
    <dbReference type="NCBI Taxonomy" id="1719035"/>
    <lineage>
        <taxon>Bacteria</taxon>
        <taxon>Pseudomonadati</taxon>
        <taxon>Bacteroidota</taxon>
        <taxon>Cytophagia</taxon>
        <taxon>Cytophagales</taxon>
        <taxon>Hymenobacteraceae</taxon>
        <taxon>Pontibacter</taxon>
    </lineage>
</organism>
<keyword evidence="2" id="KW-0238">DNA-binding</keyword>
<dbReference type="PROSITE" id="PS51898">
    <property type="entry name" value="TYR_RECOMBINASE"/>
    <property type="match status" value="1"/>
</dbReference>
<keyword evidence="3" id="KW-0233">DNA recombination</keyword>
<comment type="caution">
    <text evidence="5">The sequence shown here is derived from an EMBL/GenBank/DDBJ whole genome shotgun (WGS) entry which is preliminary data.</text>
</comment>
<dbReference type="PANTHER" id="PTHR30349:SF41">
    <property type="entry name" value="INTEGRASE_RECOMBINASE PROTEIN MJ0367-RELATED"/>
    <property type="match status" value="1"/>
</dbReference>
<protein>
    <submittedName>
        <fullName evidence="5">Tyrosine-type recombinase/integrase</fullName>
    </submittedName>
</protein>
<proteinExistence type="inferred from homology"/>
<dbReference type="SUPFAM" id="SSF56349">
    <property type="entry name" value="DNA breaking-rejoining enzymes"/>
    <property type="match status" value="1"/>
</dbReference>
<dbReference type="RefSeq" id="WP_377511223.1">
    <property type="nucleotide sequence ID" value="NZ_JBHULU010000021.1"/>
</dbReference>
<accession>A0ABW5IQZ1</accession>
<dbReference type="Proteomes" id="UP001597544">
    <property type="component" value="Unassembled WGS sequence"/>
</dbReference>
<dbReference type="InterPro" id="IPR002104">
    <property type="entry name" value="Integrase_catalytic"/>
</dbReference>
<name>A0ABW5IQZ1_9BACT</name>
<dbReference type="PANTHER" id="PTHR30349">
    <property type="entry name" value="PHAGE INTEGRASE-RELATED"/>
    <property type="match status" value="1"/>
</dbReference>
<evidence type="ECO:0000256" key="3">
    <source>
        <dbReference type="ARBA" id="ARBA00023172"/>
    </source>
</evidence>
<dbReference type="InterPro" id="IPR013762">
    <property type="entry name" value="Integrase-like_cat_sf"/>
</dbReference>
<dbReference type="Gene3D" id="1.10.443.10">
    <property type="entry name" value="Intergrase catalytic core"/>
    <property type="match status" value="1"/>
</dbReference>
<sequence length="88" mass="9977">MAYKKKVTPHSLRHSFATHLLEQGTNLRYIQSLVGHKSSKTTEIYTHITSHGLESIVSPLDNLQIVPILAKEYTIEHGRNGLSEIWVL</sequence>
<evidence type="ECO:0000256" key="1">
    <source>
        <dbReference type="ARBA" id="ARBA00008857"/>
    </source>
</evidence>
<evidence type="ECO:0000313" key="6">
    <source>
        <dbReference type="Proteomes" id="UP001597544"/>
    </source>
</evidence>
<evidence type="ECO:0000259" key="4">
    <source>
        <dbReference type="PROSITE" id="PS51898"/>
    </source>
</evidence>
<gene>
    <name evidence="5" type="ORF">ACFSRY_16105</name>
</gene>
<comment type="similarity">
    <text evidence="1">Belongs to the 'phage' integrase family.</text>
</comment>
<evidence type="ECO:0000256" key="2">
    <source>
        <dbReference type="ARBA" id="ARBA00023125"/>
    </source>
</evidence>
<evidence type="ECO:0000313" key="5">
    <source>
        <dbReference type="EMBL" id="MFD2515397.1"/>
    </source>
</evidence>
<feature type="domain" description="Tyr recombinase" evidence="4">
    <location>
        <begin position="1"/>
        <end position="58"/>
    </location>
</feature>
<dbReference type="InterPro" id="IPR050090">
    <property type="entry name" value="Tyrosine_recombinase_XerCD"/>
</dbReference>
<dbReference type="InterPro" id="IPR011010">
    <property type="entry name" value="DNA_brk_join_enz"/>
</dbReference>